<evidence type="ECO:0008006" key="3">
    <source>
        <dbReference type="Google" id="ProtNLM"/>
    </source>
</evidence>
<accession>A0ABP9XES1</accession>
<evidence type="ECO:0000313" key="1">
    <source>
        <dbReference type="EMBL" id="GAA5533870.1"/>
    </source>
</evidence>
<name>A0ABP9XES1_9DEIO</name>
<dbReference type="RefSeq" id="WP_345454676.1">
    <property type="nucleotide sequence ID" value="NZ_BAABRV010000005.1"/>
</dbReference>
<organism evidence="1 2">
    <name type="scientific">Deinococcus aluminii</name>
    <dbReference type="NCBI Taxonomy" id="1656885"/>
    <lineage>
        <taxon>Bacteria</taxon>
        <taxon>Thermotogati</taxon>
        <taxon>Deinococcota</taxon>
        <taxon>Deinococci</taxon>
        <taxon>Deinococcales</taxon>
        <taxon>Deinococcaceae</taxon>
        <taxon>Deinococcus</taxon>
    </lineage>
</organism>
<reference evidence="1 2" key="1">
    <citation type="submission" date="2024-02" db="EMBL/GenBank/DDBJ databases">
        <title>Deinococcus aluminii NBRC 112889.</title>
        <authorList>
            <person name="Ichikawa N."/>
            <person name="Katano-Makiyama Y."/>
            <person name="Hidaka K."/>
        </authorList>
    </citation>
    <scope>NUCLEOTIDE SEQUENCE [LARGE SCALE GENOMIC DNA]</scope>
    <source>
        <strain evidence="1 2">NBRC 112889</strain>
    </source>
</reference>
<keyword evidence="2" id="KW-1185">Reference proteome</keyword>
<dbReference type="Proteomes" id="UP001404956">
    <property type="component" value="Unassembled WGS sequence"/>
</dbReference>
<protein>
    <recommendedName>
        <fullName evidence="3">AMP-binding protein</fullName>
    </recommendedName>
</protein>
<proteinExistence type="predicted"/>
<dbReference type="EMBL" id="BAABRV010000005">
    <property type="protein sequence ID" value="GAA5533870.1"/>
    <property type="molecule type" value="Genomic_DNA"/>
</dbReference>
<evidence type="ECO:0000313" key="2">
    <source>
        <dbReference type="Proteomes" id="UP001404956"/>
    </source>
</evidence>
<gene>
    <name evidence="1" type="ORF">Dalu01_02278</name>
</gene>
<comment type="caution">
    <text evidence="1">The sequence shown here is derived from an EMBL/GenBank/DDBJ whole genome shotgun (WGS) entry which is preliminary data.</text>
</comment>
<sequence length="142" mass="15749">MTMTETAYDLALDDAFEDQQRLVPLERGQATLATLRRVWVDVKGKAALPRWPANDLTGLAQQLLHFGCGARDDDGFVVYVVRAGRLHGHTWIDDRARFPEAARELARLGLRVGDSVIALHRHNCAADCFALADAFLHGARLT</sequence>